<sequence>MAYSSYENEQEMLQKYMDEVMMELECERTNELNERCLEDSEEDNDSEIDYLEESDHYTESEQSDDEEQEQESVQEESAHRAVHGSKECINIRRREKLETWILNMAKLGFPVHTDDVLNVVSKVIKETNRQTPFVENRPGKKWVNLFLKRHPDVKKRNTEIISKSRAAVSEEGIRNWFVELKKYIDKEKLNGVIEDATRIFNCDEIGMNFCPKTGKLLGPRNYKNFYADCKWSRK</sequence>
<reference evidence="1" key="1">
    <citation type="submission" date="2022-04" db="EMBL/GenBank/DDBJ databases">
        <title>Chromosome-scale genome assembly of Holotrichia oblita Faldermann.</title>
        <authorList>
            <person name="Rongchong L."/>
        </authorList>
    </citation>
    <scope>NUCLEOTIDE SEQUENCE</scope>
    <source>
        <strain evidence="1">81SQS9</strain>
    </source>
</reference>
<comment type="caution">
    <text evidence="1">The sequence shown here is derived from an EMBL/GenBank/DDBJ whole genome shotgun (WGS) entry which is preliminary data.</text>
</comment>
<organism evidence="1 2">
    <name type="scientific">Holotrichia oblita</name>
    <name type="common">Chafer beetle</name>
    <dbReference type="NCBI Taxonomy" id="644536"/>
    <lineage>
        <taxon>Eukaryota</taxon>
        <taxon>Metazoa</taxon>
        <taxon>Ecdysozoa</taxon>
        <taxon>Arthropoda</taxon>
        <taxon>Hexapoda</taxon>
        <taxon>Insecta</taxon>
        <taxon>Pterygota</taxon>
        <taxon>Neoptera</taxon>
        <taxon>Endopterygota</taxon>
        <taxon>Coleoptera</taxon>
        <taxon>Polyphaga</taxon>
        <taxon>Scarabaeiformia</taxon>
        <taxon>Scarabaeidae</taxon>
        <taxon>Melolonthinae</taxon>
        <taxon>Holotrichia</taxon>
    </lineage>
</organism>
<name>A0ACB9T8U2_HOLOL</name>
<accession>A0ACB9T8U2</accession>
<proteinExistence type="predicted"/>
<keyword evidence="2" id="KW-1185">Reference proteome</keyword>
<evidence type="ECO:0000313" key="1">
    <source>
        <dbReference type="EMBL" id="KAI4463203.1"/>
    </source>
</evidence>
<protein>
    <submittedName>
        <fullName evidence="1">Uncharacterized protein</fullName>
    </submittedName>
</protein>
<dbReference type="Proteomes" id="UP001056778">
    <property type="component" value="Chromosome 4"/>
</dbReference>
<dbReference type="EMBL" id="CM043018">
    <property type="protein sequence ID" value="KAI4463203.1"/>
    <property type="molecule type" value="Genomic_DNA"/>
</dbReference>
<evidence type="ECO:0000313" key="2">
    <source>
        <dbReference type="Proteomes" id="UP001056778"/>
    </source>
</evidence>
<gene>
    <name evidence="1" type="ORF">MML48_4g00007071</name>
</gene>